<feature type="region of interest" description="Disordered" evidence="1">
    <location>
        <begin position="268"/>
        <end position="299"/>
    </location>
</feature>
<dbReference type="EMBL" id="CACVKT020001898">
    <property type="protein sequence ID" value="CAC5373466.1"/>
    <property type="molecule type" value="Genomic_DNA"/>
</dbReference>
<organism evidence="3 4">
    <name type="scientific">Mytilus coruscus</name>
    <name type="common">Sea mussel</name>
    <dbReference type="NCBI Taxonomy" id="42192"/>
    <lineage>
        <taxon>Eukaryota</taxon>
        <taxon>Metazoa</taxon>
        <taxon>Spiralia</taxon>
        <taxon>Lophotrochozoa</taxon>
        <taxon>Mollusca</taxon>
        <taxon>Bivalvia</taxon>
        <taxon>Autobranchia</taxon>
        <taxon>Pteriomorphia</taxon>
        <taxon>Mytilida</taxon>
        <taxon>Mytiloidea</taxon>
        <taxon>Mytilidae</taxon>
        <taxon>Mytilinae</taxon>
        <taxon>Mytilus</taxon>
    </lineage>
</organism>
<evidence type="ECO:0000313" key="3">
    <source>
        <dbReference type="EMBL" id="CAC5373466.1"/>
    </source>
</evidence>
<dbReference type="GO" id="GO:0070513">
    <property type="term" value="F:death domain binding"/>
    <property type="evidence" value="ECO:0007669"/>
    <property type="project" value="InterPro"/>
</dbReference>
<dbReference type="Proteomes" id="UP000507470">
    <property type="component" value="Unassembled WGS sequence"/>
</dbReference>
<evidence type="ECO:0000313" key="4">
    <source>
        <dbReference type="Proteomes" id="UP000507470"/>
    </source>
</evidence>
<dbReference type="PANTHER" id="PTHR15034:SF5">
    <property type="entry name" value="DEATH DOMAIN-CONTAINING PROTEIN CRADD"/>
    <property type="match status" value="1"/>
</dbReference>
<feature type="compositionally biased region" description="Basic and acidic residues" evidence="1">
    <location>
        <begin position="281"/>
        <end position="299"/>
    </location>
</feature>
<feature type="domain" description="CARD" evidence="2">
    <location>
        <begin position="8"/>
        <end position="84"/>
    </location>
</feature>
<name>A0A6J8AU70_MYTCO</name>
<dbReference type="PANTHER" id="PTHR15034">
    <property type="entry name" value="DEATH DOMAIN-CONTAINING PROTEIN CRADD"/>
    <property type="match status" value="1"/>
</dbReference>
<evidence type="ECO:0000256" key="1">
    <source>
        <dbReference type="SAM" id="MobiDB-lite"/>
    </source>
</evidence>
<evidence type="ECO:0000259" key="2">
    <source>
        <dbReference type="PROSITE" id="PS50209"/>
    </source>
</evidence>
<dbReference type="InterPro" id="IPR011029">
    <property type="entry name" value="DEATH-like_dom_sf"/>
</dbReference>
<dbReference type="SUPFAM" id="SSF47986">
    <property type="entry name" value="DEATH domain"/>
    <property type="match status" value="1"/>
</dbReference>
<dbReference type="Pfam" id="PF00619">
    <property type="entry name" value="CARD"/>
    <property type="match status" value="1"/>
</dbReference>
<gene>
    <name evidence="3" type="ORF">MCOR_11213</name>
</gene>
<dbReference type="InterPro" id="IPR037939">
    <property type="entry name" value="CRADD"/>
</dbReference>
<protein>
    <recommendedName>
        <fullName evidence="2">CARD domain-containing protein</fullName>
    </recommendedName>
</protein>
<dbReference type="OrthoDB" id="6089000at2759"/>
<dbReference type="Gene3D" id="1.10.533.10">
    <property type="entry name" value="Death Domain, Fas"/>
    <property type="match status" value="1"/>
</dbReference>
<dbReference type="SMART" id="SM00114">
    <property type="entry name" value="CARD"/>
    <property type="match status" value="1"/>
</dbReference>
<keyword evidence="4" id="KW-1185">Reference proteome</keyword>
<dbReference type="GO" id="GO:0042981">
    <property type="term" value="P:regulation of apoptotic process"/>
    <property type="evidence" value="ECO:0007669"/>
    <property type="project" value="InterPro"/>
</dbReference>
<dbReference type="PROSITE" id="PS50209">
    <property type="entry name" value="CARD"/>
    <property type="match status" value="1"/>
</dbReference>
<dbReference type="GO" id="GO:0002020">
    <property type="term" value="F:protease binding"/>
    <property type="evidence" value="ECO:0007669"/>
    <property type="project" value="InterPro"/>
</dbReference>
<proteinExistence type="predicted"/>
<dbReference type="AlphaFoldDB" id="A0A6J8AU70"/>
<dbReference type="InterPro" id="IPR001315">
    <property type="entry name" value="CARD"/>
</dbReference>
<sequence>MLLHVEDMNQIEKATLQNCRNCLLEDLDPTMSFLSLLYCARIITEDQKDRVENQRTRQDKVITLLDILPRRGPRAFRKFIDVLETDYNWIKERLEDELQAQEYQKRILDAIDDRMKQNGEFIRDKDYIDKIVRETILPFLLQELRTSPSSSPSNKIDQPLKDVITNHLIPLLGGSLSKNKLEANQEVLMEKAVEIIDQLREKCCDTLGISSESCQDETLPALIERRLIELKTEITLLRKENKKSKKTEEKLTTDNQKLKSDNTTLKSDLKKLKSDSQGSRSELKKLKDENQKYKTENTKLKQEVKSLKETLNDAGVDLLISSDFCGS</sequence>
<accession>A0A6J8AU70</accession>
<reference evidence="3 4" key="1">
    <citation type="submission" date="2020-06" db="EMBL/GenBank/DDBJ databases">
        <authorList>
            <person name="Li R."/>
            <person name="Bekaert M."/>
        </authorList>
    </citation>
    <scope>NUCLEOTIDE SEQUENCE [LARGE SCALE GENOMIC DNA]</scope>
    <source>
        <strain evidence="4">wild</strain>
    </source>
</reference>
<dbReference type="CDD" id="cd01671">
    <property type="entry name" value="CARD"/>
    <property type="match status" value="1"/>
</dbReference>